<sequence>MNVQKIGNVAIHKVDEIARMALEAKWLFPSIDEGLVEAHRHTLGPLLVEPGSTRLYMSFHSYVIRTRHHTILVDACNGNHKQRPSMPAWNNLDTPYLANLAAIGVRPEDIDIVLCTHLHADHVGWNTRLQDGRWVPTFPNARYLMARVEYEYLLNQKEANPHTPVNRGSFDDSVLPVVEHGRADMVEMDHMVERELGENIWLSPACGHTPGHVFVNVGEHGHQRAVFTGDVIHHPIQFIDTGVANLADFNPQQAQETRLGLMRRYADTDTLVMTGHFPSPTAGRIVSHGDQFRFAFKED</sequence>
<dbReference type="AlphaFoldDB" id="A0A158F6B3"/>
<feature type="domain" description="Metallo-beta-lactamase" evidence="5">
    <location>
        <begin position="58"/>
        <end position="276"/>
    </location>
</feature>
<evidence type="ECO:0000256" key="4">
    <source>
        <dbReference type="ARBA" id="ARBA00022833"/>
    </source>
</evidence>
<evidence type="ECO:0000256" key="2">
    <source>
        <dbReference type="ARBA" id="ARBA00022723"/>
    </source>
</evidence>
<dbReference type="Proteomes" id="UP000054770">
    <property type="component" value="Unassembled WGS sequence"/>
</dbReference>
<keyword evidence="7" id="KW-1185">Reference proteome</keyword>
<protein>
    <submittedName>
        <fullName evidence="6">Beta-lactamase-like protein</fullName>
    </submittedName>
</protein>
<dbReference type="Pfam" id="PF00753">
    <property type="entry name" value="Lactamase_B"/>
    <property type="match status" value="1"/>
</dbReference>
<dbReference type="Gene3D" id="3.60.15.10">
    <property type="entry name" value="Ribonuclease Z/Hydroxyacylglutathione hydrolase-like"/>
    <property type="match status" value="1"/>
</dbReference>
<dbReference type="OrthoDB" id="5443440at2"/>
<dbReference type="PANTHER" id="PTHR42978:SF6">
    <property type="entry name" value="QUORUM-QUENCHING LACTONASE YTNP-RELATED"/>
    <property type="match status" value="1"/>
</dbReference>
<dbReference type="GO" id="GO:0016787">
    <property type="term" value="F:hydrolase activity"/>
    <property type="evidence" value="ECO:0007669"/>
    <property type="project" value="UniProtKB-KW"/>
</dbReference>
<reference evidence="6" key="1">
    <citation type="submission" date="2016-01" db="EMBL/GenBank/DDBJ databases">
        <authorList>
            <person name="Peeters C."/>
        </authorList>
    </citation>
    <scope>NUCLEOTIDE SEQUENCE [LARGE SCALE GENOMIC DNA]</scope>
    <source>
        <strain evidence="6">LMG 22940</strain>
    </source>
</reference>
<evidence type="ECO:0000256" key="3">
    <source>
        <dbReference type="ARBA" id="ARBA00022801"/>
    </source>
</evidence>
<dbReference type="InterPro" id="IPR001279">
    <property type="entry name" value="Metallo-B-lactamas"/>
</dbReference>
<comment type="similarity">
    <text evidence="1">Belongs to the metallo-beta-lactamase superfamily.</text>
</comment>
<comment type="caution">
    <text evidence="6">The sequence shown here is derived from an EMBL/GenBank/DDBJ whole genome shotgun (WGS) entry which is preliminary data.</text>
</comment>
<keyword evidence="4" id="KW-0862">Zinc</keyword>
<dbReference type="InterPro" id="IPR036866">
    <property type="entry name" value="RibonucZ/Hydroxyglut_hydro"/>
</dbReference>
<accession>A0A158F6B3</accession>
<evidence type="ECO:0000259" key="5">
    <source>
        <dbReference type="SMART" id="SM00849"/>
    </source>
</evidence>
<dbReference type="PANTHER" id="PTHR42978">
    <property type="entry name" value="QUORUM-QUENCHING LACTONASE YTNP-RELATED-RELATED"/>
    <property type="match status" value="1"/>
</dbReference>
<keyword evidence="3" id="KW-0378">Hydrolase</keyword>
<dbReference type="CDD" id="cd16277">
    <property type="entry name" value="metallo-hydrolase-like_MBL-fold"/>
    <property type="match status" value="1"/>
</dbReference>
<evidence type="ECO:0000313" key="6">
    <source>
        <dbReference type="EMBL" id="SAL15223.1"/>
    </source>
</evidence>
<dbReference type="EMBL" id="FCON02000002">
    <property type="protein sequence ID" value="SAL15223.1"/>
    <property type="molecule type" value="Genomic_DNA"/>
</dbReference>
<proteinExistence type="inferred from homology"/>
<organism evidence="6 7">
    <name type="scientific">Caballeronia choica</name>
    <dbReference type="NCBI Taxonomy" id="326476"/>
    <lineage>
        <taxon>Bacteria</taxon>
        <taxon>Pseudomonadati</taxon>
        <taxon>Pseudomonadota</taxon>
        <taxon>Betaproteobacteria</taxon>
        <taxon>Burkholderiales</taxon>
        <taxon>Burkholderiaceae</taxon>
        <taxon>Caballeronia</taxon>
    </lineage>
</organism>
<dbReference type="RefSeq" id="WP_087642618.1">
    <property type="nucleotide sequence ID" value="NZ_FCON02000002.1"/>
</dbReference>
<dbReference type="GO" id="GO:0046872">
    <property type="term" value="F:metal ion binding"/>
    <property type="evidence" value="ECO:0007669"/>
    <property type="project" value="UniProtKB-KW"/>
</dbReference>
<gene>
    <name evidence="6" type="ORF">AWB68_00329</name>
</gene>
<dbReference type="InterPro" id="IPR051013">
    <property type="entry name" value="MBL_superfamily_lactonases"/>
</dbReference>
<dbReference type="SMART" id="SM00849">
    <property type="entry name" value="Lactamase_B"/>
    <property type="match status" value="1"/>
</dbReference>
<evidence type="ECO:0000313" key="7">
    <source>
        <dbReference type="Proteomes" id="UP000054770"/>
    </source>
</evidence>
<keyword evidence="2" id="KW-0479">Metal-binding</keyword>
<evidence type="ECO:0000256" key="1">
    <source>
        <dbReference type="ARBA" id="ARBA00007749"/>
    </source>
</evidence>
<name>A0A158F6B3_9BURK</name>
<dbReference type="SUPFAM" id="SSF56281">
    <property type="entry name" value="Metallo-hydrolase/oxidoreductase"/>
    <property type="match status" value="1"/>
</dbReference>